<dbReference type="OrthoDB" id="7822896at2"/>
<dbReference type="RefSeq" id="WP_088521615.1">
    <property type="nucleotide sequence ID" value="NZ_FYDG01000009.1"/>
</dbReference>
<sequence>MDDGRAWVVWNGSIGMVDTAALGRVAQAGAGRIAWLAEPYEVVGPFSLDALEREGRVVFGACEVMSAAIWRETQEALRRQGQQRRRDQARRMARFALGDDGGAERESLGLAREGALTARDINSAFRRRAKSAHPDAGGDHDAYIRLTEARDALLARAAS</sequence>
<dbReference type="SUPFAM" id="SSF46565">
    <property type="entry name" value="Chaperone J-domain"/>
    <property type="match status" value="1"/>
</dbReference>
<dbReference type="AlphaFoldDB" id="A0A212RZI3"/>
<dbReference type="InterPro" id="IPR036869">
    <property type="entry name" value="J_dom_sf"/>
</dbReference>
<evidence type="ECO:0000313" key="2">
    <source>
        <dbReference type="Proteomes" id="UP000198418"/>
    </source>
</evidence>
<evidence type="ECO:0000313" key="1">
    <source>
        <dbReference type="EMBL" id="SNB78220.1"/>
    </source>
</evidence>
<dbReference type="EMBL" id="FYDG01000009">
    <property type="protein sequence ID" value="SNB78220.1"/>
    <property type="molecule type" value="Genomic_DNA"/>
</dbReference>
<gene>
    <name evidence="1" type="ORF">SAMN06265338_10984</name>
</gene>
<protein>
    <recommendedName>
        <fullName evidence="3">J domain-containing protein</fullName>
    </recommendedName>
</protein>
<dbReference type="Gene3D" id="1.10.287.110">
    <property type="entry name" value="DnaJ domain"/>
    <property type="match status" value="1"/>
</dbReference>
<name>A0A212RZI3_RHOAC</name>
<proteinExistence type="predicted"/>
<reference evidence="2" key="1">
    <citation type="submission" date="2017-06" db="EMBL/GenBank/DDBJ databases">
        <authorList>
            <person name="Varghese N."/>
            <person name="Submissions S."/>
        </authorList>
    </citation>
    <scope>NUCLEOTIDE SEQUENCE [LARGE SCALE GENOMIC DNA]</scope>
    <source>
        <strain evidence="2">DSM 137</strain>
    </source>
</reference>
<keyword evidence="2" id="KW-1185">Reference proteome</keyword>
<dbReference type="Proteomes" id="UP000198418">
    <property type="component" value="Unassembled WGS sequence"/>
</dbReference>
<organism evidence="1 2">
    <name type="scientific">Rhodoblastus acidophilus</name>
    <name type="common">Rhodopseudomonas acidophila</name>
    <dbReference type="NCBI Taxonomy" id="1074"/>
    <lineage>
        <taxon>Bacteria</taxon>
        <taxon>Pseudomonadati</taxon>
        <taxon>Pseudomonadota</taxon>
        <taxon>Alphaproteobacteria</taxon>
        <taxon>Hyphomicrobiales</taxon>
        <taxon>Rhodoblastaceae</taxon>
        <taxon>Rhodoblastus</taxon>
    </lineage>
</organism>
<evidence type="ECO:0008006" key="3">
    <source>
        <dbReference type="Google" id="ProtNLM"/>
    </source>
</evidence>
<accession>A0A212RZI3</accession>